<sequence length="114" mass="12591">MIKSRRTKLIKWLSGVSVILLMLGISAVTVFAAGDVSSAIESTWTSAQTQIKNVVNNVVFPAVDMILAILFFVKLATAYMDYRKHGQFEFTAPAILFGCLVFSLTAPLYIWTVL</sequence>
<reference evidence="2 3" key="1">
    <citation type="submission" date="2020-08" db="EMBL/GenBank/DDBJ databases">
        <title>Genome public.</title>
        <authorList>
            <person name="Liu C."/>
            <person name="Sun Q."/>
        </authorList>
    </citation>
    <scope>NUCLEOTIDE SEQUENCE [LARGE SCALE GENOMIC DNA]</scope>
    <source>
        <strain evidence="2 3">NSJ-71</strain>
    </source>
</reference>
<keyword evidence="1" id="KW-0472">Membrane</keyword>
<dbReference type="EMBL" id="JACOPS010000001">
    <property type="protein sequence ID" value="MBC5726944.1"/>
    <property type="molecule type" value="Genomic_DNA"/>
</dbReference>
<keyword evidence="1" id="KW-0812">Transmembrane</keyword>
<name>A0ABR7HHE7_9FIRM</name>
<keyword evidence="1" id="KW-1133">Transmembrane helix</keyword>
<dbReference type="Pfam" id="PF12963">
    <property type="entry name" value="DUF3852"/>
    <property type="match status" value="1"/>
</dbReference>
<organism evidence="2 3">
    <name type="scientific">Ruminococcus intestinalis</name>
    <dbReference type="NCBI Taxonomy" id="2763066"/>
    <lineage>
        <taxon>Bacteria</taxon>
        <taxon>Bacillati</taxon>
        <taxon>Bacillota</taxon>
        <taxon>Clostridia</taxon>
        <taxon>Eubacteriales</taxon>
        <taxon>Oscillospiraceae</taxon>
        <taxon>Ruminococcus</taxon>
    </lineage>
</organism>
<protein>
    <submittedName>
        <fullName evidence="2">DUF3852 domain-containing protein</fullName>
    </submittedName>
</protein>
<dbReference type="Proteomes" id="UP000636755">
    <property type="component" value="Unassembled WGS sequence"/>
</dbReference>
<evidence type="ECO:0000313" key="2">
    <source>
        <dbReference type="EMBL" id="MBC5726944.1"/>
    </source>
</evidence>
<dbReference type="RefSeq" id="WP_186934411.1">
    <property type="nucleotide sequence ID" value="NZ_JACOPS010000001.1"/>
</dbReference>
<gene>
    <name evidence="2" type="ORF">H8R91_00090</name>
</gene>
<evidence type="ECO:0000313" key="3">
    <source>
        <dbReference type="Proteomes" id="UP000636755"/>
    </source>
</evidence>
<keyword evidence="3" id="KW-1185">Reference proteome</keyword>
<feature type="transmembrane region" description="Helical" evidence="1">
    <location>
        <begin position="12"/>
        <end position="34"/>
    </location>
</feature>
<feature type="transmembrane region" description="Helical" evidence="1">
    <location>
        <begin position="88"/>
        <end position="111"/>
    </location>
</feature>
<accession>A0ABR7HHE7</accession>
<evidence type="ECO:0000256" key="1">
    <source>
        <dbReference type="SAM" id="Phobius"/>
    </source>
</evidence>
<feature type="transmembrane region" description="Helical" evidence="1">
    <location>
        <begin position="54"/>
        <end position="76"/>
    </location>
</feature>
<dbReference type="InterPro" id="IPR024330">
    <property type="entry name" value="DUF3852"/>
</dbReference>
<comment type="caution">
    <text evidence="2">The sequence shown here is derived from an EMBL/GenBank/DDBJ whole genome shotgun (WGS) entry which is preliminary data.</text>
</comment>
<proteinExistence type="predicted"/>